<protein>
    <submittedName>
        <fullName evidence="1">Uncharacterized protein</fullName>
    </submittedName>
</protein>
<sequence length="54" mass="6358">MAELESRHVRRMAEMGISPLTYGWRKREFHHVHVDSGKGSDAIDWPHFQCLRPV</sequence>
<organism evidence="1 2">
    <name type="scientific">Trifolium pratense</name>
    <name type="common">Red clover</name>
    <dbReference type="NCBI Taxonomy" id="57577"/>
    <lineage>
        <taxon>Eukaryota</taxon>
        <taxon>Viridiplantae</taxon>
        <taxon>Streptophyta</taxon>
        <taxon>Embryophyta</taxon>
        <taxon>Tracheophyta</taxon>
        <taxon>Spermatophyta</taxon>
        <taxon>Magnoliopsida</taxon>
        <taxon>eudicotyledons</taxon>
        <taxon>Gunneridae</taxon>
        <taxon>Pentapetalae</taxon>
        <taxon>rosids</taxon>
        <taxon>fabids</taxon>
        <taxon>Fabales</taxon>
        <taxon>Fabaceae</taxon>
        <taxon>Papilionoideae</taxon>
        <taxon>50 kb inversion clade</taxon>
        <taxon>NPAAA clade</taxon>
        <taxon>Hologalegina</taxon>
        <taxon>IRL clade</taxon>
        <taxon>Trifolieae</taxon>
        <taxon>Trifolium</taxon>
    </lineage>
</organism>
<comment type="caution">
    <text evidence="1">The sequence shown here is derived from an EMBL/GenBank/DDBJ whole genome shotgun (WGS) entry which is preliminary data.</text>
</comment>
<reference evidence="1 2" key="1">
    <citation type="journal article" date="2014" name="Am. J. Bot.">
        <title>Genome assembly and annotation for red clover (Trifolium pratense; Fabaceae).</title>
        <authorList>
            <person name="Istvanek J."/>
            <person name="Jaros M."/>
            <person name="Krenek A."/>
            <person name="Repkova J."/>
        </authorList>
    </citation>
    <scope>NUCLEOTIDE SEQUENCE [LARGE SCALE GENOMIC DNA]</scope>
    <source>
        <strain evidence="2">cv. Tatra</strain>
        <tissue evidence="1">Young leaves</tissue>
    </source>
</reference>
<dbReference type="Proteomes" id="UP000236291">
    <property type="component" value="Unassembled WGS sequence"/>
</dbReference>
<dbReference type="EMBL" id="ASHM01117069">
    <property type="protein sequence ID" value="PNX70916.1"/>
    <property type="molecule type" value="Genomic_DNA"/>
</dbReference>
<evidence type="ECO:0000313" key="2">
    <source>
        <dbReference type="Proteomes" id="UP000236291"/>
    </source>
</evidence>
<dbReference type="AlphaFoldDB" id="A0A2K3KXA5"/>
<evidence type="ECO:0000313" key="1">
    <source>
        <dbReference type="EMBL" id="PNX70916.1"/>
    </source>
</evidence>
<reference evidence="1 2" key="2">
    <citation type="journal article" date="2017" name="Front. Plant Sci.">
        <title>Gene Classification and Mining of Molecular Markers Useful in Red Clover (Trifolium pratense) Breeding.</title>
        <authorList>
            <person name="Istvanek J."/>
            <person name="Dluhosova J."/>
            <person name="Dluhos P."/>
            <person name="Patkova L."/>
            <person name="Nedelnik J."/>
            <person name="Repkova J."/>
        </authorList>
    </citation>
    <scope>NUCLEOTIDE SEQUENCE [LARGE SCALE GENOMIC DNA]</scope>
    <source>
        <strain evidence="2">cv. Tatra</strain>
        <tissue evidence="1">Young leaves</tissue>
    </source>
</reference>
<accession>A0A2K3KXA5</accession>
<gene>
    <name evidence="1" type="ORF">L195_g057872</name>
</gene>
<proteinExistence type="predicted"/>
<name>A0A2K3KXA5_TRIPR</name>